<evidence type="ECO:0000256" key="2">
    <source>
        <dbReference type="ARBA" id="ARBA00023136"/>
    </source>
</evidence>
<dbReference type="Pfam" id="PF00691">
    <property type="entry name" value="OmpA"/>
    <property type="match status" value="1"/>
</dbReference>
<evidence type="ECO:0000256" key="1">
    <source>
        <dbReference type="ARBA" id="ARBA00004442"/>
    </source>
</evidence>
<accession>A0ABS9BJA3</accession>
<feature type="domain" description="OmpA-like" evidence="5">
    <location>
        <begin position="87"/>
        <end position="205"/>
    </location>
</feature>
<dbReference type="SUPFAM" id="SSF103088">
    <property type="entry name" value="OmpA-like"/>
    <property type="match status" value="1"/>
</dbReference>
<evidence type="ECO:0000313" key="7">
    <source>
        <dbReference type="Proteomes" id="UP001200145"/>
    </source>
</evidence>
<dbReference type="InterPro" id="IPR006664">
    <property type="entry name" value="OMP_bac"/>
</dbReference>
<organism evidence="6 7">
    <name type="scientific">Flavihumibacter fluminis</name>
    <dbReference type="NCBI Taxonomy" id="2909236"/>
    <lineage>
        <taxon>Bacteria</taxon>
        <taxon>Pseudomonadati</taxon>
        <taxon>Bacteroidota</taxon>
        <taxon>Chitinophagia</taxon>
        <taxon>Chitinophagales</taxon>
        <taxon>Chitinophagaceae</taxon>
        <taxon>Flavihumibacter</taxon>
    </lineage>
</organism>
<dbReference type="Gene3D" id="3.30.1330.60">
    <property type="entry name" value="OmpA-like domain"/>
    <property type="match status" value="1"/>
</dbReference>
<keyword evidence="2 4" id="KW-0472">Membrane</keyword>
<dbReference type="PRINTS" id="PR01021">
    <property type="entry name" value="OMPADOMAIN"/>
</dbReference>
<dbReference type="InterPro" id="IPR006690">
    <property type="entry name" value="OMPA-like_CS"/>
</dbReference>
<dbReference type="Proteomes" id="UP001200145">
    <property type="component" value="Unassembled WGS sequence"/>
</dbReference>
<dbReference type="PRINTS" id="PR01023">
    <property type="entry name" value="NAFLGMOTY"/>
</dbReference>
<evidence type="ECO:0000256" key="3">
    <source>
        <dbReference type="ARBA" id="ARBA00023237"/>
    </source>
</evidence>
<reference evidence="6 7" key="1">
    <citation type="submission" date="2022-01" db="EMBL/GenBank/DDBJ databases">
        <title>Flavihumibacter sp. nov., isolated from sediment of a river.</title>
        <authorList>
            <person name="Liu H."/>
        </authorList>
    </citation>
    <scope>NUCLEOTIDE SEQUENCE [LARGE SCALE GENOMIC DNA]</scope>
    <source>
        <strain evidence="6 7">RY-1</strain>
    </source>
</reference>
<dbReference type="InterPro" id="IPR006665">
    <property type="entry name" value="OmpA-like"/>
</dbReference>
<comment type="subcellular location">
    <subcellularLocation>
        <location evidence="1">Cell outer membrane</location>
    </subcellularLocation>
</comment>
<evidence type="ECO:0000259" key="5">
    <source>
        <dbReference type="PROSITE" id="PS51123"/>
    </source>
</evidence>
<evidence type="ECO:0000256" key="4">
    <source>
        <dbReference type="PROSITE-ProRule" id="PRU00473"/>
    </source>
</evidence>
<comment type="caution">
    <text evidence="6">The sequence shown here is derived from an EMBL/GenBank/DDBJ whole genome shotgun (WGS) entry which is preliminary data.</text>
</comment>
<proteinExistence type="predicted"/>
<evidence type="ECO:0000313" key="6">
    <source>
        <dbReference type="EMBL" id="MCF1715685.1"/>
    </source>
</evidence>
<name>A0ABS9BJA3_9BACT</name>
<dbReference type="PANTHER" id="PTHR30329:SF21">
    <property type="entry name" value="LIPOPROTEIN YIAD-RELATED"/>
    <property type="match status" value="1"/>
</dbReference>
<dbReference type="Pfam" id="PF13488">
    <property type="entry name" value="Gly-zipper_Omp"/>
    <property type="match status" value="1"/>
</dbReference>
<protein>
    <submittedName>
        <fullName evidence="6">OmpA family protein</fullName>
    </submittedName>
</protein>
<dbReference type="PROSITE" id="PS51123">
    <property type="entry name" value="OMPA_2"/>
    <property type="match status" value="1"/>
</dbReference>
<dbReference type="PANTHER" id="PTHR30329">
    <property type="entry name" value="STATOR ELEMENT OF FLAGELLAR MOTOR COMPLEX"/>
    <property type="match status" value="1"/>
</dbReference>
<keyword evidence="7" id="KW-1185">Reference proteome</keyword>
<sequence>MRIVLLPILSVALLFSGCATMNKQQKGTAVGAVGGAAIGAAVSKGSIWGILAGAAIGGVAGNLIGKKMDQQARELKQAVPTAEVERVGEGINVTFDSGLMFTINSAVISDAYKTDLSGAADVFVRYPETLIVIEGHTDDTGSDEYNMTLSQKRAESVKAFLASKGITENRMEVKWYGETQPKFPNDSEVNRQKNRRVELAVIANDQMKQKAKEGQLEQ</sequence>
<dbReference type="InterPro" id="IPR039567">
    <property type="entry name" value="Gly-zipper"/>
</dbReference>
<dbReference type="PROSITE" id="PS01068">
    <property type="entry name" value="OMPA_1"/>
    <property type="match status" value="1"/>
</dbReference>
<dbReference type="RefSeq" id="WP_234866634.1">
    <property type="nucleotide sequence ID" value="NZ_JAKEVY010000003.1"/>
</dbReference>
<dbReference type="InterPro" id="IPR050330">
    <property type="entry name" value="Bact_OuterMem_StrucFunc"/>
</dbReference>
<dbReference type="EMBL" id="JAKEVY010000003">
    <property type="protein sequence ID" value="MCF1715685.1"/>
    <property type="molecule type" value="Genomic_DNA"/>
</dbReference>
<dbReference type="PROSITE" id="PS51257">
    <property type="entry name" value="PROKAR_LIPOPROTEIN"/>
    <property type="match status" value="1"/>
</dbReference>
<dbReference type="InterPro" id="IPR036737">
    <property type="entry name" value="OmpA-like_sf"/>
</dbReference>
<gene>
    <name evidence="6" type="ORF">L0U88_13690</name>
</gene>
<dbReference type="CDD" id="cd07185">
    <property type="entry name" value="OmpA_C-like"/>
    <property type="match status" value="1"/>
</dbReference>
<keyword evidence="3" id="KW-0998">Cell outer membrane</keyword>